<protein>
    <submittedName>
        <fullName evidence="2">Glycosyltransferase, group 1 family protein</fullName>
    </submittedName>
</protein>
<organism evidence="2">
    <name type="scientific">gut metagenome</name>
    <dbReference type="NCBI Taxonomy" id="749906"/>
    <lineage>
        <taxon>unclassified sequences</taxon>
        <taxon>metagenomes</taxon>
        <taxon>organismal metagenomes</taxon>
    </lineage>
</organism>
<accession>J9D5U9</accession>
<dbReference type="InterPro" id="IPR028098">
    <property type="entry name" value="Glyco_trans_4-like_N"/>
</dbReference>
<evidence type="ECO:0000313" key="2">
    <source>
        <dbReference type="EMBL" id="EJX08061.1"/>
    </source>
</evidence>
<dbReference type="PANTHER" id="PTHR12526:SF637">
    <property type="entry name" value="GLYCOSYLTRANSFERASE EPSF-RELATED"/>
    <property type="match status" value="1"/>
</dbReference>
<reference evidence="2" key="1">
    <citation type="journal article" date="2012" name="PLoS ONE">
        <title>Gene sets for utilization of primary and secondary nutrition supplies in the distal gut of endangered iberian lynx.</title>
        <authorList>
            <person name="Alcaide M."/>
            <person name="Messina E."/>
            <person name="Richter M."/>
            <person name="Bargiela R."/>
            <person name="Peplies J."/>
            <person name="Huws S.A."/>
            <person name="Newbold C.J."/>
            <person name="Golyshin P.N."/>
            <person name="Simon M.A."/>
            <person name="Lopez G."/>
            <person name="Yakimov M.M."/>
            <person name="Ferrer M."/>
        </authorList>
    </citation>
    <scope>NUCLEOTIDE SEQUENCE</scope>
</reference>
<name>J9D5U9_9ZZZZ</name>
<gene>
    <name evidence="2" type="ORF">EVA_03843</name>
</gene>
<feature type="domain" description="Glycosyltransferase subfamily 4-like N-terminal" evidence="1">
    <location>
        <begin position="20"/>
        <end position="214"/>
    </location>
</feature>
<keyword evidence="2" id="KW-0808">Transferase</keyword>
<proteinExistence type="predicted"/>
<comment type="caution">
    <text evidence="2">The sequence shown here is derived from an EMBL/GenBank/DDBJ whole genome shotgun (WGS) entry which is preliminary data.</text>
</comment>
<dbReference type="AlphaFoldDB" id="J9D5U9"/>
<evidence type="ECO:0000259" key="1">
    <source>
        <dbReference type="Pfam" id="PF13439"/>
    </source>
</evidence>
<dbReference type="Pfam" id="PF13692">
    <property type="entry name" value="Glyco_trans_1_4"/>
    <property type="match status" value="1"/>
</dbReference>
<dbReference type="SUPFAM" id="SSF53756">
    <property type="entry name" value="UDP-Glycosyltransferase/glycogen phosphorylase"/>
    <property type="match status" value="1"/>
</dbReference>
<sequence length="423" mass="47876">MRKLLQINVVSNLLSTGKIAEDIAKVAIAHGWKSYIAYGRDSKPGVSEEIKVGTQLDVYEHYAWNKLFDREGWASKAATRKLVKRIEEIQPDIIQLHNIHDHYLNYPILFKYLATRPVPVVWVQHDCWSFTGGCMYFDRVDCCRWQAACKDCPQKRSLWGDHTVRHFQLKKELLDAIPNLVFVPVSDWLHGLLSQSVQRHRPIVTIHNGVDVSRFKPVKATPVEGKFRLLGVAAVWDRRKGLEDFVRLRQLLPDDFEITLVGLSRKQVDSLPEGIHGLTRTANVEELVQLYADADVFVNPTYSDNFPTTNIEALACGTPVITYRTGGSPEAVDEKTGMVVPQGDLNALVAAIQQLREHPLSGADCRKRAEELFDKDRCFEQYIELYNKLIHSDLGKIGGGKNRLSILIPFAAESLLSERRPAA</sequence>
<dbReference type="Pfam" id="PF13439">
    <property type="entry name" value="Glyco_transf_4"/>
    <property type="match status" value="1"/>
</dbReference>
<dbReference type="EMBL" id="AMCI01000718">
    <property type="protein sequence ID" value="EJX08061.1"/>
    <property type="molecule type" value="Genomic_DNA"/>
</dbReference>
<dbReference type="GO" id="GO:0016740">
    <property type="term" value="F:transferase activity"/>
    <property type="evidence" value="ECO:0007669"/>
    <property type="project" value="UniProtKB-KW"/>
</dbReference>
<dbReference type="Gene3D" id="3.40.50.2000">
    <property type="entry name" value="Glycogen Phosphorylase B"/>
    <property type="match status" value="2"/>
</dbReference>
<dbReference type="PANTHER" id="PTHR12526">
    <property type="entry name" value="GLYCOSYLTRANSFERASE"/>
    <property type="match status" value="1"/>
</dbReference>